<name>A0ABX2IX63_9RHOB</name>
<evidence type="ECO:0008006" key="3">
    <source>
        <dbReference type="Google" id="ProtNLM"/>
    </source>
</evidence>
<keyword evidence="2" id="KW-1185">Reference proteome</keyword>
<protein>
    <recommendedName>
        <fullName evidence="3">YARHG domain-containing protein</fullName>
    </recommendedName>
</protein>
<organism evidence="1 2">
    <name type="scientific">Parasulfitobacter algicola</name>
    <dbReference type="NCBI Taxonomy" id="2614809"/>
    <lineage>
        <taxon>Bacteria</taxon>
        <taxon>Pseudomonadati</taxon>
        <taxon>Pseudomonadota</taxon>
        <taxon>Alphaproteobacteria</taxon>
        <taxon>Rhodobacterales</taxon>
        <taxon>Roseobacteraceae</taxon>
        <taxon>Parasulfitobacter</taxon>
    </lineage>
</organism>
<sequence>MSMIYYNTVTLAFTFVISLMVVQTRAEDQSPSVAEITKGFERRKVETICTHSSRQNCDGSSMQQEIPVIPHQQQPETGLQTNIVQPRLLSGPPWPQCHSIYEITTDMTPVYLNEQIIACAQAKEFQNMGEMVIAMEIFYTFDMKRLQLNERRAFEFQMEPYRRSYVSRRDYIQSMPHRDRLGHARRSDPIVQQQICNFFNELGPPTNDLSWTNPIFEYLETSPNPSSVPKNTLWIETLDEYFRCNQLRK</sequence>
<evidence type="ECO:0000313" key="1">
    <source>
        <dbReference type="EMBL" id="NSX57020.1"/>
    </source>
</evidence>
<dbReference type="RefSeq" id="WP_174140172.1">
    <property type="nucleotide sequence ID" value="NZ_JABUFE010000033.1"/>
</dbReference>
<evidence type="ECO:0000313" key="2">
    <source>
        <dbReference type="Proteomes" id="UP000777935"/>
    </source>
</evidence>
<gene>
    <name evidence="1" type="ORF">HRQ87_19780</name>
</gene>
<reference evidence="1 2" key="1">
    <citation type="submission" date="2020-06" db="EMBL/GenBank/DDBJ databases">
        <title>Sulfitobacter algicola sp. nov., isolated from green algae.</title>
        <authorList>
            <person name="Wang C."/>
        </authorList>
    </citation>
    <scope>NUCLEOTIDE SEQUENCE [LARGE SCALE GENOMIC DNA]</scope>
    <source>
        <strain evidence="1 2">1151</strain>
    </source>
</reference>
<dbReference type="EMBL" id="JABUFE010000033">
    <property type="protein sequence ID" value="NSX57020.1"/>
    <property type="molecule type" value="Genomic_DNA"/>
</dbReference>
<proteinExistence type="predicted"/>
<dbReference type="Proteomes" id="UP000777935">
    <property type="component" value="Unassembled WGS sequence"/>
</dbReference>
<accession>A0ABX2IX63</accession>
<comment type="caution">
    <text evidence="1">The sequence shown here is derived from an EMBL/GenBank/DDBJ whole genome shotgun (WGS) entry which is preliminary data.</text>
</comment>